<dbReference type="AlphaFoldDB" id="A0A5D2BFA2"/>
<organism evidence="2 3">
    <name type="scientific">Gossypium darwinii</name>
    <name type="common">Darwin's cotton</name>
    <name type="synonym">Gossypium barbadense var. darwinii</name>
    <dbReference type="NCBI Taxonomy" id="34276"/>
    <lineage>
        <taxon>Eukaryota</taxon>
        <taxon>Viridiplantae</taxon>
        <taxon>Streptophyta</taxon>
        <taxon>Embryophyta</taxon>
        <taxon>Tracheophyta</taxon>
        <taxon>Spermatophyta</taxon>
        <taxon>Magnoliopsida</taxon>
        <taxon>eudicotyledons</taxon>
        <taxon>Gunneridae</taxon>
        <taxon>Pentapetalae</taxon>
        <taxon>rosids</taxon>
        <taxon>malvids</taxon>
        <taxon>Malvales</taxon>
        <taxon>Malvaceae</taxon>
        <taxon>Malvoideae</taxon>
        <taxon>Gossypium</taxon>
    </lineage>
</organism>
<dbReference type="Proteomes" id="UP000323506">
    <property type="component" value="Chromosome D08"/>
</dbReference>
<sequence length="92" mass="10094">MPYDYHPSPQKTLSDPPKPPPETSSAINGENLNPNPENPINHAVISSRPTSTARSQLFSPPHPLRRLHRRTPPPQPQISPKLDLPSPTGTTP</sequence>
<reference evidence="2 3" key="1">
    <citation type="submission" date="2019-06" db="EMBL/GenBank/DDBJ databases">
        <title>WGS assembly of Gossypium darwinii.</title>
        <authorList>
            <person name="Chen Z.J."/>
            <person name="Sreedasyam A."/>
            <person name="Ando A."/>
            <person name="Song Q."/>
            <person name="De L."/>
            <person name="Hulse-Kemp A."/>
            <person name="Ding M."/>
            <person name="Ye W."/>
            <person name="Kirkbride R."/>
            <person name="Jenkins J."/>
            <person name="Plott C."/>
            <person name="Lovell J."/>
            <person name="Lin Y.-M."/>
            <person name="Vaughn R."/>
            <person name="Liu B."/>
            <person name="Li W."/>
            <person name="Simpson S."/>
            <person name="Scheffler B."/>
            <person name="Saski C."/>
            <person name="Grover C."/>
            <person name="Hu G."/>
            <person name="Conover J."/>
            <person name="Carlson J."/>
            <person name="Shu S."/>
            <person name="Boston L."/>
            <person name="Williams M."/>
            <person name="Peterson D."/>
            <person name="Mcgee K."/>
            <person name="Jones D."/>
            <person name="Wendel J."/>
            <person name="Stelly D."/>
            <person name="Grimwood J."/>
            <person name="Schmutz J."/>
        </authorList>
    </citation>
    <scope>NUCLEOTIDE SEQUENCE [LARGE SCALE GENOMIC DNA]</scope>
    <source>
        <strain evidence="2">1808015.09</strain>
    </source>
</reference>
<proteinExistence type="predicted"/>
<evidence type="ECO:0000313" key="3">
    <source>
        <dbReference type="Proteomes" id="UP000323506"/>
    </source>
</evidence>
<evidence type="ECO:0000256" key="1">
    <source>
        <dbReference type="SAM" id="MobiDB-lite"/>
    </source>
</evidence>
<feature type="region of interest" description="Disordered" evidence="1">
    <location>
        <begin position="1"/>
        <end position="92"/>
    </location>
</feature>
<feature type="compositionally biased region" description="Low complexity" evidence="1">
    <location>
        <begin position="27"/>
        <end position="41"/>
    </location>
</feature>
<name>A0A5D2BFA2_GOSDA</name>
<accession>A0A5D2BFA2</accession>
<gene>
    <name evidence="2" type="ORF">ES288_D08G029900v1</name>
</gene>
<feature type="compositionally biased region" description="Polar residues" evidence="1">
    <location>
        <begin position="47"/>
        <end position="58"/>
    </location>
</feature>
<evidence type="ECO:0000313" key="2">
    <source>
        <dbReference type="EMBL" id="TYG56024.1"/>
    </source>
</evidence>
<protein>
    <submittedName>
        <fullName evidence="2">Uncharacterized protein</fullName>
    </submittedName>
</protein>
<keyword evidence="3" id="KW-1185">Reference proteome</keyword>
<dbReference type="EMBL" id="CM017708">
    <property type="protein sequence ID" value="TYG56024.1"/>
    <property type="molecule type" value="Genomic_DNA"/>
</dbReference>